<dbReference type="Proteomes" id="UP000255277">
    <property type="component" value="Unassembled WGS sequence"/>
</dbReference>
<name>A0A380FLJ7_STAGA</name>
<dbReference type="Gene3D" id="3.40.50.2000">
    <property type="entry name" value="Glycogen Phosphorylase B"/>
    <property type="match status" value="1"/>
</dbReference>
<reference evidence="1 2" key="1">
    <citation type="submission" date="2018-06" db="EMBL/GenBank/DDBJ databases">
        <authorList>
            <consortium name="Pathogen Informatics"/>
            <person name="Doyle S."/>
        </authorList>
    </citation>
    <scope>NUCLEOTIDE SEQUENCE [LARGE SCALE GENOMIC DNA]</scope>
    <source>
        <strain evidence="1 2">NCTC12195</strain>
    </source>
</reference>
<evidence type="ECO:0000313" key="2">
    <source>
        <dbReference type="Proteomes" id="UP000255277"/>
    </source>
</evidence>
<gene>
    <name evidence="1" type="ORF">NCTC12195_04672</name>
</gene>
<organism evidence="1 2">
    <name type="scientific">Staphylococcus gallinarum</name>
    <dbReference type="NCBI Taxonomy" id="1293"/>
    <lineage>
        <taxon>Bacteria</taxon>
        <taxon>Bacillati</taxon>
        <taxon>Bacillota</taxon>
        <taxon>Bacilli</taxon>
        <taxon>Bacillales</taxon>
        <taxon>Staphylococcaceae</taxon>
        <taxon>Staphylococcus</taxon>
    </lineage>
</organism>
<protein>
    <submittedName>
        <fullName evidence="1">Poly (Glycerol-phosphate) alpha-glucosyltransferase</fullName>
    </submittedName>
</protein>
<proteinExistence type="predicted"/>
<evidence type="ECO:0000313" key="1">
    <source>
        <dbReference type="EMBL" id="SUM35142.1"/>
    </source>
</evidence>
<sequence length="67" mass="7811">MFNDARLLDRPLLNQKNNTKNVLVLHNSHLNNDEVKGSFKFALKHSEKVNEIFSINRTPKARYSKCL</sequence>
<dbReference type="AlphaFoldDB" id="A0A380FLJ7"/>
<accession>A0A380FLJ7</accession>
<dbReference type="EMBL" id="UHDK01000001">
    <property type="protein sequence ID" value="SUM35142.1"/>
    <property type="molecule type" value="Genomic_DNA"/>
</dbReference>
<dbReference type="GO" id="GO:0016740">
    <property type="term" value="F:transferase activity"/>
    <property type="evidence" value="ECO:0007669"/>
    <property type="project" value="UniProtKB-KW"/>
</dbReference>
<keyword evidence="1" id="KW-0808">Transferase</keyword>